<gene>
    <name evidence="12" type="ORF">CHIRRI_LOCUS11363</name>
</gene>
<dbReference type="SMART" id="SM00232">
    <property type="entry name" value="JAB_MPN"/>
    <property type="match status" value="1"/>
</dbReference>
<evidence type="ECO:0000256" key="10">
    <source>
        <dbReference type="SAM" id="MobiDB-lite"/>
    </source>
</evidence>
<evidence type="ECO:0000256" key="8">
    <source>
        <dbReference type="ARBA" id="ARBA00023049"/>
    </source>
</evidence>
<dbReference type="GO" id="GO:0070536">
    <property type="term" value="P:protein K63-linked deubiquitination"/>
    <property type="evidence" value="ECO:0007669"/>
    <property type="project" value="InterPro"/>
</dbReference>
<dbReference type="PANTHER" id="PTHR12947:SF13">
    <property type="entry name" value="FI19924P1"/>
    <property type="match status" value="1"/>
</dbReference>
<accession>A0A9N9WW57</accession>
<dbReference type="Pfam" id="PF01398">
    <property type="entry name" value="JAB"/>
    <property type="match status" value="1"/>
</dbReference>
<evidence type="ECO:0000256" key="7">
    <source>
        <dbReference type="ARBA" id="ARBA00022833"/>
    </source>
</evidence>
<feature type="region of interest" description="Disordered" evidence="10">
    <location>
        <begin position="216"/>
        <end position="238"/>
    </location>
</feature>
<feature type="domain" description="MPN" evidence="11">
    <location>
        <begin position="252"/>
        <end position="383"/>
    </location>
</feature>
<dbReference type="GO" id="GO:0005768">
    <property type="term" value="C:endosome"/>
    <property type="evidence" value="ECO:0007669"/>
    <property type="project" value="TreeGrafter"/>
</dbReference>
<keyword evidence="4" id="KW-0479">Metal-binding</keyword>
<evidence type="ECO:0000256" key="4">
    <source>
        <dbReference type="ARBA" id="ARBA00022723"/>
    </source>
</evidence>
<dbReference type="InterPro" id="IPR015063">
    <property type="entry name" value="USP8_dimer"/>
</dbReference>
<dbReference type="InterPro" id="IPR037518">
    <property type="entry name" value="MPN"/>
</dbReference>
<organism evidence="12 13">
    <name type="scientific">Chironomus riparius</name>
    <dbReference type="NCBI Taxonomy" id="315576"/>
    <lineage>
        <taxon>Eukaryota</taxon>
        <taxon>Metazoa</taxon>
        <taxon>Ecdysozoa</taxon>
        <taxon>Arthropoda</taxon>
        <taxon>Hexapoda</taxon>
        <taxon>Insecta</taxon>
        <taxon>Pterygota</taxon>
        <taxon>Neoptera</taxon>
        <taxon>Endopterygota</taxon>
        <taxon>Diptera</taxon>
        <taxon>Nematocera</taxon>
        <taxon>Chironomoidea</taxon>
        <taxon>Chironomidae</taxon>
        <taxon>Chironominae</taxon>
        <taxon>Chironomus</taxon>
    </lineage>
</organism>
<reference evidence="12" key="1">
    <citation type="submission" date="2022-01" db="EMBL/GenBank/DDBJ databases">
        <authorList>
            <person name="King R."/>
        </authorList>
    </citation>
    <scope>NUCLEOTIDE SEQUENCE</scope>
</reference>
<dbReference type="GO" id="GO:0016020">
    <property type="term" value="C:membrane"/>
    <property type="evidence" value="ECO:0007669"/>
    <property type="project" value="TreeGrafter"/>
</dbReference>
<comment type="similarity">
    <text evidence="2">Belongs to the peptidase M67C family.</text>
</comment>
<keyword evidence="5" id="KW-0833">Ubl conjugation pathway</keyword>
<evidence type="ECO:0000256" key="2">
    <source>
        <dbReference type="ARBA" id="ARBA00010981"/>
    </source>
</evidence>
<evidence type="ECO:0000256" key="5">
    <source>
        <dbReference type="ARBA" id="ARBA00022786"/>
    </source>
</evidence>
<name>A0A9N9WW57_9DIPT</name>
<dbReference type="Gene3D" id="1.20.58.80">
    <property type="entry name" value="Phosphotransferase system, lactose/cellobiose-type IIA subunit"/>
    <property type="match status" value="1"/>
</dbReference>
<evidence type="ECO:0000256" key="6">
    <source>
        <dbReference type="ARBA" id="ARBA00022801"/>
    </source>
</evidence>
<keyword evidence="9" id="KW-0175">Coiled coil</keyword>
<dbReference type="Gene3D" id="3.40.140.10">
    <property type="entry name" value="Cytidine Deaminase, domain 2"/>
    <property type="match status" value="1"/>
</dbReference>
<dbReference type="GO" id="GO:0006508">
    <property type="term" value="P:proteolysis"/>
    <property type="evidence" value="ECO:0007669"/>
    <property type="project" value="UniProtKB-KW"/>
</dbReference>
<protein>
    <recommendedName>
        <fullName evidence="11">MPN domain-containing protein</fullName>
    </recommendedName>
</protein>
<dbReference type="SUPFAM" id="SSF102712">
    <property type="entry name" value="JAB1/MPN domain"/>
    <property type="match status" value="1"/>
</dbReference>
<dbReference type="InterPro" id="IPR044098">
    <property type="entry name" value="STAMBP/STALP-like_MPN"/>
</dbReference>
<keyword evidence="3" id="KW-0645">Protease</keyword>
<dbReference type="PROSITE" id="PS50249">
    <property type="entry name" value="MPN"/>
    <property type="match status" value="1"/>
</dbReference>
<evidence type="ECO:0000313" key="12">
    <source>
        <dbReference type="EMBL" id="CAG9808525.1"/>
    </source>
</evidence>
<keyword evidence="7" id="KW-0862">Zinc</keyword>
<dbReference type="GO" id="GO:0046872">
    <property type="term" value="F:metal ion binding"/>
    <property type="evidence" value="ECO:0007669"/>
    <property type="project" value="UniProtKB-KW"/>
</dbReference>
<proteinExistence type="inferred from homology"/>
<sequence length="420" mass="48343">MLICSIECLFHYTIQCQLFVKTTNNLILFYFLTKMSDLINFNQMGIVEPDKRLKQLVLSGSNISVDPNQNILRYFRSGNELYRMAKVYMNEGNFENAYILFLRFLTLFVEKIRAHPKLKEVPAETKKVNKEKMAEIMALTEKLKMKLLDRYKKEYEQFLKDQEIERRKAIEEAKRKELEDAKNKTAKISTPSNIIVTQPTAPDFADLDEIVYPNDFPTEPQKPGLLPGNKPPSYDRSTKPSISLMEGALRTLYVPNDTMQQFLDVARPNTARNVETCGILCGRLEQHQLFVTHIILPKQNGTSDSCNTMNEEEIFDIQDQLHLITLGWIHTHPSQTAFLSSVDLHTQCGYQIMLPESIAIVCAPKYNEIGFYSLTSTGLEFIAKCNQTGFHPHPTDQFMEAVHCELDKSKKVTIVDLRQR</sequence>
<dbReference type="SUPFAM" id="SSF140856">
    <property type="entry name" value="USP8 N-terminal domain-like"/>
    <property type="match status" value="1"/>
</dbReference>
<keyword evidence="13" id="KW-1185">Reference proteome</keyword>
<dbReference type="InterPro" id="IPR000555">
    <property type="entry name" value="JAMM/MPN+_dom"/>
</dbReference>
<evidence type="ECO:0000259" key="11">
    <source>
        <dbReference type="PROSITE" id="PS50249"/>
    </source>
</evidence>
<dbReference type="OrthoDB" id="3640at2759"/>
<dbReference type="EMBL" id="OU895879">
    <property type="protein sequence ID" value="CAG9808525.1"/>
    <property type="molecule type" value="Genomic_DNA"/>
</dbReference>
<dbReference type="GO" id="GO:0140492">
    <property type="term" value="F:metal-dependent deubiquitinase activity"/>
    <property type="evidence" value="ECO:0007669"/>
    <property type="project" value="InterPro"/>
</dbReference>
<dbReference type="GO" id="GO:0061578">
    <property type="term" value="F:K63-linked deubiquitinase activity"/>
    <property type="evidence" value="ECO:0007669"/>
    <property type="project" value="InterPro"/>
</dbReference>
<keyword evidence="6" id="KW-0378">Hydrolase</keyword>
<dbReference type="CDD" id="cd08066">
    <property type="entry name" value="MPN_AMSH_like"/>
    <property type="match status" value="1"/>
</dbReference>
<evidence type="ECO:0000256" key="3">
    <source>
        <dbReference type="ARBA" id="ARBA00022670"/>
    </source>
</evidence>
<comment type="cofactor">
    <cofactor evidence="1">
        <name>Zn(2+)</name>
        <dbReference type="ChEBI" id="CHEBI:29105"/>
    </cofactor>
</comment>
<reference evidence="12" key="2">
    <citation type="submission" date="2022-10" db="EMBL/GenBank/DDBJ databases">
        <authorList>
            <consortium name="ENA_rothamsted_submissions"/>
            <consortium name="culmorum"/>
            <person name="King R."/>
        </authorList>
    </citation>
    <scope>NUCLEOTIDE SEQUENCE</scope>
</reference>
<dbReference type="Proteomes" id="UP001153620">
    <property type="component" value="Chromosome 3"/>
</dbReference>
<dbReference type="Pfam" id="PF08969">
    <property type="entry name" value="USP8_dimer"/>
    <property type="match status" value="1"/>
</dbReference>
<evidence type="ECO:0000313" key="13">
    <source>
        <dbReference type="Proteomes" id="UP001153620"/>
    </source>
</evidence>
<dbReference type="PANTHER" id="PTHR12947">
    <property type="entry name" value="AMSH-LIKE PROTEASE"/>
    <property type="match status" value="1"/>
</dbReference>
<evidence type="ECO:0000256" key="9">
    <source>
        <dbReference type="SAM" id="Coils"/>
    </source>
</evidence>
<keyword evidence="8" id="KW-0482">Metalloprotease</keyword>
<feature type="coiled-coil region" evidence="9">
    <location>
        <begin position="148"/>
        <end position="184"/>
    </location>
</feature>
<evidence type="ECO:0000256" key="1">
    <source>
        <dbReference type="ARBA" id="ARBA00001947"/>
    </source>
</evidence>
<dbReference type="AlphaFoldDB" id="A0A9N9WW57"/>